<evidence type="ECO:0000313" key="3">
    <source>
        <dbReference type="EMBL" id="KAL0355089.1"/>
    </source>
</evidence>
<feature type="region of interest" description="Disordered" evidence="1">
    <location>
        <begin position="29"/>
        <end position="50"/>
    </location>
</feature>
<accession>A0AAW2PJM3</accession>
<feature type="transmembrane region" description="Helical" evidence="2">
    <location>
        <begin position="223"/>
        <end position="244"/>
    </location>
</feature>
<organism evidence="3">
    <name type="scientific">Sesamum radiatum</name>
    <name type="common">Black benniseed</name>
    <dbReference type="NCBI Taxonomy" id="300843"/>
    <lineage>
        <taxon>Eukaryota</taxon>
        <taxon>Viridiplantae</taxon>
        <taxon>Streptophyta</taxon>
        <taxon>Embryophyta</taxon>
        <taxon>Tracheophyta</taxon>
        <taxon>Spermatophyta</taxon>
        <taxon>Magnoliopsida</taxon>
        <taxon>eudicotyledons</taxon>
        <taxon>Gunneridae</taxon>
        <taxon>Pentapetalae</taxon>
        <taxon>asterids</taxon>
        <taxon>lamiids</taxon>
        <taxon>Lamiales</taxon>
        <taxon>Pedaliaceae</taxon>
        <taxon>Sesamum</taxon>
    </lineage>
</organism>
<keyword evidence="2" id="KW-0812">Transmembrane</keyword>
<keyword evidence="2" id="KW-0472">Membrane</keyword>
<sequence>MQKPSKAGSQERRGYQALVQQFKNLESEWESIDKSRPRSPRRCSSAGSSADSILASFDQLLDNSPRELMSSLQHRESPSVRVLRLKNSCDMSVKEILIDRRAAIMSGKLKGRRLFGQAETPSSEEELDLDYGGGGGGEICCDWLNMSDEERELVINENCSIGKISFVGEEQELIDVSKQSCSFSDSSLSEEKVVVEEEETVVQEAIATEKGGGGAKSTGGRRYMAAMTWFGFVVILLTLAFISMSCNGKYIHGNESILVPT</sequence>
<evidence type="ECO:0000256" key="1">
    <source>
        <dbReference type="SAM" id="MobiDB-lite"/>
    </source>
</evidence>
<dbReference type="AlphaFoldDB" id="A0AAW2PJM3"/>
<proteinExistence type="predicted"/>
<evidence type="ECO:0000256" key="2">
    <source>
        <dbReference type="SAM" id="Phobius"/>
    </source>
</evidence>
<reference evidence="3" key="1">
    <citation type="submission" date="2020-06" db="EMBL/GenBank/DDBJ databases">
        <authorList>
            <person name="Li T."/>
            <person name="Hu X."/>
            <person name="Zhang T."/>
            <person name="Song X."/>
            <person name="Zhang H."/>
            <person name="Dai N."/>
            <person name="Sheng W."/>
            <person name="Hou X."/>
            <person name="Wei L."/>
        </authorList>
    </citation>
    <scope>NUCLEOTIDE SEQUENCE</scope>
    <source>
        <strain evidence="3">G02</strain>
        <tissue evidence="3">Leaf</tissue>
    </source>
</reference>
<reference evidence="3" key="2">
    <citation type="journal article" date="2024" name="Plant">
        <title>Genomic evolution and insights into agronomic trait innovations of Sesamum species.</title>
        <authorList>
            <person name="Miao H."/>
            <person name="Wang L."/>
            <person name="Qu L."/>
            <person name="Liu H."/>
            <person name="Sun Y."/>
            <person name="Le M."/>
            <person name="Wang Q."/>
            <person name="Wei S."/>
            <person name="Zheng Y."/>
            <person name="Lin W."/>
            <person name="Duan Y."/>
            <person name="Cao H."/>
            <person name="Xiong S."/>
            <person name="Wang X."/>
            <person name="Wei L."/>
            <person name="Li C."/>
            <person name="Ma Q."/>
            <person name="Ju M."/>
            <person name="Zhao R."/>
            <person name="Li G."/>
            <person name="Mu C."/>
            <person name="Tian Q."/>
            <person name="Mei H."/>
            <person name="Zhang T."/>
            <person name="Gao T."/>
            <person name="Zhang H."/>
        </authorList>
    </citation>
    <scope>NUCLEOTIDE SEQUENCE</scope>
    <source>
        <strain evidence="3">G02</strain>
    </source>
</reference>
<comment type="caution">
    <text evidence="3">The sequence shown here is derived from an EMBL/GenBank/DDBJ whole genome shotgun (WGS) entry which is preliminary data.</text>
</comment>
<keyword evidence="2" id="KW-1133">Transmembrane helix</keyword>
<dbReference type="EMBL" id="JACGWJ010000017">
    <property type="protein sequence ID" value="KAL0355089.1"/>
    <property type="molecule type" value="Genomic_DNA"/>
</dbReference>
<gene>
    <name evidence="3" type="ORF">Sradi_3955800</name>
</gene>
<protein>
    <submittedName>
        <fullName evidence="3">Uncharacterized protein</fullName>
    </submittedName>
</protein>
<name>A0AAW2PJM3_SESRA</name>